<sequence>MNDSIAPFELRRYSPSGALLDIVAVASPYFDIATNSNGSRLYALESGLPTRLDTIDPATGAVLSSVAISGVPATEFLNGLSRRADGMLLAGDASANTLYLINPVTAVATVLPVSLAPGRSLAGDIITLRDHDLLAVDEDAATESDEHLVRIHPDGSRTVVGHLPNGTGFYGLTVSGGRLFLAATNGAIYRLPAPPRAPSDRLLPLRQVVAPSAGLSWYGAASVEDSGRTCGKQGRDHGGW</sequence>
<reference evidence="1" key="1">
    <citation type="submission" date="2023-05" db="EMBL/GenBank/DDBJ databases">
        <title>Streptantibioticus silvisoli sp. nov., acidotolerant actinomycetes 1 from pine litter.</title>
        <authorList>
            <person name="Swiecimska M."/>
            <person name="Golinska P."/>
            <person name="Sangal V."/>
            <person name="Wachnowicz B."/>
            <person name="Goodfellow M."/>
        </authorList>
    </citation>
    <scope>NUCLEOTIDE SEQUENCE</scope>
    <source>
        <strain evidence="1">SL13</strain>
    </source>
</reference>
<protein>
    <submittedName>
        <fullName evidence="1">Uncharacterized protein</fullName>
    </submittedName>
</protein>
<name>A0AA90GZW9_9ACTN</name>
<comment type="caution">
    <text evidence="1">The sequence shown here is derived from an EMBL/GenBank/DDBJ whole genome shotgun (WGS) entry which is preliminary data.</text>
</comment>
<evidence type="ECO:0000313" key="1">
    <source>
        <dbReference type="EMBL" id="MDI5970689.1"/>
    </source>
</evidence>
<dbReference type="RefSeq" id="WP_271313737.1">
    <property type="nucleotide sequence ID" value="NZ_JABXJJ020000017.1"/>
</dbReference>
<dbReference type="SUPFAM" id="SSF63829">
    <property type="entry name" value="Calcium-dependent phosphotriesterase"/>
    <property type="match status" value="1"/>
</dbReference>
<accession>A0AA90GZW9</accession>
<proteinExistence type="predicted"/>
<dbReference type="AlphaFoldDB" id="A0AA90GZW9"/>
<organism evidence="1">
    <name type="scientific">Streptantibioticus silvisoli</name>
    <dbReference type="NCBI Taxonomy" id="2705255"/>
    <lineage>
        <taxon>Bacteria</taxon>
        <taxon>Bacillati</taxon>
        <taxon>Actinomycetota</taxon>
        <taxon>Actinomycetes</taxon>
        <taxon>Kitasatosporales</taxon>
        <taxon>Streptomycetaceae</taxon>
        <taxon>Streptantibioticus</taxon>
    </lineage>
</organism>
<dbReference type="Gene3D" id="2.130.10.10">
    <property type="entry name" value="YVTN repeat-like/Quinoprotein amine dehydrogenase"/>
    <property type="match status" value="1"/>
</dbReference>
<dbReference type="EMBL" id="JABXJJ020000017">
    <property type="protein sequence ID" value="MDI5970689.1"/>
    <property type="molecule type" value="Genomic_DNA"/>
</dbReference>
<dbReference type="InterPro" id="IPR015943">
    <property type="entry name" value="WD40/YVTN_repeat-like_dom_sf"/>
</dbReference>
<gene>
    <name evidence="1" type="ORF">POF50_015305</name>
</gene>